<dbReference type="AlphaFoldDB" id="A0A3B0Z2V5"/>
<reference evidence="1" key="1">
    <citation type="submission" date="2018-06" db="EMBL/GenBank/DDBJ databases">
        <authorList>
            <person name="Zhirakovskaya E."/>
        </authorList>
    </citation>
    <scope>NUCLEOTIDE SEQUENCE</scope>
</reference>
<protein>
    <recommendedName>
        <fullName evidence="2">MBL-fold metallo-hydrolase superfamily</fullName>
    </recommendedName>
</protein>
<name>A0A3B0Z2V5_9ZZZZ</name>
<evidence type="ECO:0008006" key="2">
    <source>
        <dbReference type="Google" id="ProtNLM"/>
    </source>
</evidence>
<evidence type="ECO:0000313" key="1">
    <source>
        <dbReference type="EMBL" id="VAW80759.1"/>
    </source>
</evidence>
<organism evidence="1">
    <name type="scientific">hydrothermal vent metagenome</name>
    <dbReference type="NCBI Taxonomy" id="652676"/>
    <lineage>
        <taxon>unclassified sequences</taxon>
        <taxon>metagenomes</taxon>
        <taxon>ecological metagenomes</taxon>
    </lineage>
</organism>
<proteinExistence type="predicted"/>
<dbReference type="EMBL" id="UOFK01000233">
    <property type="protein sequence ID" value="VAW80759.1"/>
    <property type="molecule type" value="Genomic_DNA"/>
</dbReference>
<gene>
    <name evidence="1" type="ORF">MNBD_GAMMA13-1341</name>
</gene>
<accession>A0A3B0Z2V5</accession>
<sequence>MVPGHGAAAKDPNQPIATMRRYLDYLRTTMGAAVEEFVPFDEAYASADWSAFEKLPAFAEANRRNAYQVYLSMEAESLGQ</sequence>